<name>A0ABQ6L2M1_ASPOZ</name>
<gene>
    <name evidence="1" type="ORF">Aory05_000735400</name>
</gene>
<evidence type="ECO:0000313" key="2">
    <source>
        <dbReference type="Proteomes" id="UP001165189"/>
    </source>
</evidence>
<dbReference type="EMBL" id="BSYB01000029">
    <property type="protein sequence ID" value="GMG48685.1"/>
    <property type="molecule type" value="Genomic_DNA"/>
</dbReference>
<keyword evidence="2" id="KW-1185">Reference proteome</keyword>
<accession>A0ABQ6L2M1</accession>
<comment type="caution">
    <text evidence="1">The sequence shown here is derived from an EMBL/GenBank/DDBJ whole genome shotgun (WGS) entry which is preliminary data.</text>
</comment>
<organism evidence="1 2">
    <name type="scientific">Aspergillus oryzae var. brunneus</name>
    <dbReference type="NCBI Taxonomy" id="332754"/>
    <lineage>
        <taxon>Eukaryota</taxon>
        <taxon>Fungi</taxon>
        <taxon>Dikarya</taxon>
        <taxon>Ascomycota</taxon>
        <taxon>Pezizomycotina</taxon>
        <taxon>Eurotiomycetes</taxon>
        <taxon>Eurotiomycetidae</taxon>
        <taxon>Eurotiales</taxon>
        <taxon>Aspergillaceae</taxon>
        <taxon>Aspergillus</taxon>
        <taxon>Aspergillus subgen. Circumdati</taxon>
    </lineage>
</organism>
<protein>
    <submittedName>
        <fullName evidence="1">Unnamed protein product</fullName>
    </submittedName>
</protein>
<evidence type="ECO:0000313" key="1">
    <source>
        <dbReference type="EMBL" id="GMG48685.1"/>
    </source>
</evidence>
<dbReference type="Proteomes" id="UP001165189">
    <property type="component" value="Unassembled WGS sequence"/>
</dbReference>
<proteinExistence type="predicted"/>
<reference evidence="1" key="1">
    <citation type="submission" date="2023-04" db="EMBL/GenBank/DDBJ databases">
        <title>Aspergillus oryzae var. brunneus NBRC 4377.</title>
        <authorList>
            <person name="Ichikawa N."/>
            <person name="Sato H."/>
            <person name="Tonouchi N."/>
        </authorList>
    </citation>
    <scope>NUCLEOTIDE SEQUENCE</scope>
    <source>
        <strain evidence="1">NBRC 4377</strain>
    </source>
</reference>
<sequence length="132" mass="15010">MDFPVRVGIIEILTIRRGSDAIKYNQEPDMPVHMFHQLVVLVAAPWRNLRHLSSLSHHPLRVNRLEEAQNRTFHVYTEWKQGLMAVSYEDEPRTEDAESGTSGTALTLYKGFFALIGVLNGDARPRTFAMCG</sequence>